<organism evidence="2 3">
    <name type="scientific">Aquirufa regiilacus</name>
    <dbReference type="NCBI Taxonomy" id="3024868"/>
    <lineage>
        <taxon>Bacteria</taxon>
        <taxon>Pseudomonadati</taxon>
        <taxon>Bacteroidota</taxon>
        <taxon>Cytophagia</taxon>
        <taxon>Cytophagales</taxon>
        <taxon>Flectobacillaceae</taxon>
        <taxon>Aquirufa</taxon>
    </lineage>
</organism>
<keyword evidence="3" id="KW-1185">Reference proteome</keyword>
<dbReference type="Proteomes" id="UP001249959">
    <property type="component" value="Unassembled WGS sequence"/>
</dbReference>
<dbReference type="RefSeq" id="WP_316070110.1">
    <property type="nucleotide sequence ID" value="NZ_JAVNWW010000001.1"/>
</dbReference>
<dbReference type="GO" id="GO:0016874">
    <property type="term" value="F:ligase activity"/>
    <property type="evidence" value="ECO:0007669"/>
    <property type="project" value="UniProtKB-KW"/>
</dbReference>
<feature type="transmembrane region" description="Helical" evidence="1">
    <location>
        <begin position="102"/>
        <end position="120"/>
    </location>
</feature>
<evidence type="ECO:0000313" key="3">
    <source>
        <dbReference type="Proteomes" id="UP001249959"/>
    </source>
</evidence>
<comment type="caution">
    <text evidence="2">The sequence shown here is derived from an EMBL/GenBank/DDBJ whole genome shotgun (WGS) entry which is preliminary data.</text>
</comment>
<feature type="transmembrane region" description="Helical" evidence="1">
    <location>
        <begin position="176"/>
        <end position="193"/>
    </location>
</feature>
<keyword evidence="1" id="KW-0812">Transmembrane</keyword>
<keyword evidence="1" id="KW-1133">Transmembrane helix</keyword>
<name>A0ABU3TNY1_9BACT</name>
<feature type="transmembrane region" description="Helical" evidence="1">
    <location>
        <begin position="71"/>
        <end position="90"/>
    </location>
</feature>
<reference evidence="2 3" key="1">
    <citation type="submission" date="2023-09" db="EMBL/GenBank/DDBJ databases">
        <title>Aquirufa genomes.</title>
        <authorList>
            <person name="Pitt A."/>
        </authorList>
    </citation>
    <scope>NUCLEOTIDE SEQUENCE [LARGE SCALE GENOMIC DNA]</scope>
    <source>
        <strain evidence="2 3">LEOWEIH-7C</strain>
    </source>
</reference>
<feature type="transmembrane region" description="Helical" evidence="1">
    <location>
        <begin position="21"/>
        <end position="42"/>
    </location>
</feature>
<feature type="transmembrane region" description="Helical" evidence="1">
    <location>
        <begin position="221"/>
        <end position="238"/>
    </location>
</feature>
<feature type="transmembrane region" description="Helical" evidence="1">
    <location>
        <begin position="363"/>
        <end position="380"/>
    </location>
</feature>
<proteinExistence type="predicted"/>
<keyword evidence="1" id="KW-0472">Membrane</keyword>
<protein>
    <submittedName>
        <fullName evidence="2">O-antigen ligase family protein</fullName>
    </submittedName>
</protein>
<dbReference type="EMBL" id="JAVNWW010000001">
    <property type="protein sequence ID" value="MDU0807571.1"/>
    <property type="molecule type" value="Genomic_DNA"/>
</dbReference>
<gene>
    <name evidence="2" type="ORF">PQG45_00825</name>
</gene>
<feature type="transmembrane region" description="Helical" evidence="1">
    <location>
        <begin position="48"/>
        <end position="66"/>
    </location>
</feature>
<feature type="transmembrane region" description="Helical" evidence="1">
    <location>
        <begin position="132"/>
        <end position="156"/>
    </location>
</feature>
<evidence type="ECO:0000256" key="1">
    <source>
        <dbReference type="SAM" id="Phobius"/>
    </source>
</evidence>
<keyword evidence="2" id="KW-0436">Ligase</keyword>
<feature type="transmembrane region" description="Helical" evidence="1">
    <location>
        <begin position="386"/>
        <end position="403"/>
    </location>
</feature>
<feature type="transmembrane region" description="Helical" evidence="1">
    <location>
        <begin position="245"/>
        <end position="262"/>
    </location>
</feature>
<feature type="transmembrane region" description="Helical" evidence="1">
    <location>
        <begin position="198"/>
        <end position="215"/>
    </location>
</feature>
<sequence length="405" mass="45490">MAESLHYVSENRIMIGQWFKNMVMIMLSGLLLIDIIGGYALAQGEQTSVMVIYKGLLAASISFYLARLKSFWYFIIPTLLFIILFVFASFQSGSIGNLGEKLALFFRFLFNSVVFIFLVSELKANRQFGRKVILFIYFSFAILAGSIVLGAFGFGNSTYSDAEVGSKGYFEGGNDIGVAYLVLGSFLLFGLYLQKKSLFIRVCFILLQLAIALLASTKLVILGSLINVLYVLWSFIRINIWIKYLYLSLVVTILLSGLYWGIQSSGLLDRLLTNFDKGDILFVLLSGRDNTVLEGFANFLKSNLITKFFGFPQIQNSEMDGFDILFNFGFMGVLYFLSLAILLYRRLNKLIAIGYSNAKFGRFIFIFCGALGLIAGHTLFSTQGGLFLFAVIAMSYYQPFFNVQK</sequence>
<evidence type="ECO:0000313" key="2">
    <source>
        <dbReference type="EMBL" id="MDU0807571.1"/>
    </source>
</evidence>
<accession>A0ABU3TNY1</accession>
<feature type="transmembrane region" description="Helical" evidence="1">
    <location>
        <begin position="324"/>
        <end position="343"/>
    </location>
</feature>